<proteinExistence type="predicted"/>
<keyword evidence="2" id="KW-0012">Acyltransferase</keyword>
<dbReference type="PANTHER" id="PTHR43420">
    <property type="entry name" value="ACETYLTRANSFERASE"/>
    <property type="match status" value="1"/>
</dbReference>
<evidence type="ECO:0000313" key="4">
    <source>
        <dbReference type="EMBL" id="CAH1231320.1"/>
    </source>
</evidence>
<reference evidence="4" key="1">
    <citation type="submission" date="2022-01" db="EMBL/GenBank/DDBJ databases">
        <authorList>
            <person name="Criscuolo A."/>
        </authorList>
    </citation>
    <scope>NUCLEOTIDE SEQUENCE</scope>
    <source>
        <strain evidence="4">CIP111891</strain>
    </source>
</reference>
<protein>
    <recommendedName>
        <fullName evidence="3">N-acetyltransferase domain-containing protein</fullName>
    </recommendedName>
</protein>
<dbReference type="Gene3D" id="3.40.630.30">
    <property type="match status" value="1"/>
</dbReference>
<dbReference type="Proteomes" id="UP000838821">
    <property type="component" value="Unassembled WGS sequence"/>
</dbReference>
<accession>A0ABM9CYW1</accession>
<comment type="caution">
    <text evidence="4">The sequence shown here is derived from an EMBL/GenBank/DDBJ whole genome shotgun (WGS) entry which is preliminary data.</text>
</comment>
<dbReference type="RefSeq" id="WP_236293223.1">
    <property type="nucleotide sequence ID" value="NZ_CAKMMW010000041.1"/>
</dbReference>
<dbReference type="SUPFAM" id="SSF55729">
    <property type="entry name" value="Acyl-CoA N-acyltransferases (Nat)"/>
    <property type="match status" value="1"/>
</dbReference>
<organism evidence="4 5">
    <name type="scientific">Paenibacillus allorhizoplanae</name>
    <dbReference type="NCBI Taxonomy" id="2905648"/>
    <lineage>
        <taxon>Bacteria</taxon>
        <taxon>Bacillati</taxon>
        <taxon>Bacillota</taxon>
        <taxon>Bacilli</taxon>
        <taxon>Bacillales</taxon>
        <taxon>Paenibacillaceae</taxon>
        <taxon>Paenibacillus</taxon>
    </lineage>
</organism>
<dbReference type="PROSITE" id="PS51186">
    <property type="entry name" value="GNAT"/>
    <property type="match status" value="1"/>
</dbReference>
<evidence type="ECO:0000256" key="2">
    <source>
        <dbReference type="ARBA" id="ARBA00023315"/>
    </source>
</evidence>
<gene>
    <name evidence="4" type="ORF">PAECIP111891_06814</name>
</gene>
<evidence type="ECO:0000259" key="3">
    <source>
        <dbReference type="PROSITE" id="PS51186"/>
    </source>
</evidence>
<dbReference type="EMBL" id="CAKMMW010000041">
    <property type="protein sequence ID" value="CAH1231320.1"/>
    <property type="molecule type" value="Genomic_DNA"/>
</dbReference>
<dbReference type="InterPro" id="IPR000182">
    <property type="entry name" value="GNAT_dom"/>
</dbReference>
<dbReference type="InterPro" id="IPR050680">
    <property type="entry name" value="YpeA/RimI_acetyltransf"/>
</dbReference>
<name>A0ABM9CYW1_9BACL</name>
<dbReference type="Pfam" id="PF00583">
    <property type="entry name" value="Acetyltransf_1"/>
    <property type="match status" value="1"/>
</dbReference>
<evidence type="ECO:0000256" key="1">
    <source>
        <dbReference type="ARBA" id="ARBA00022679"/>
    </source>
</evidence>
<dbReference type="InterPro" id="IPR016181">
    <property type="entry name" value="Acyl_CoA_acyltransferase"/>
</dbReference>
<keyword evidence="5" id="KW-1185">Reference proteome</keyword>
<dbReference type="CDD" id="cd04301">
    <property type="entry name" value="NAT_SF"/>
    <property type="match status" value="1"/>
</dbReference>
<feature type="domain" description="N-acetyltransferase" evidence="3">
    <location>
        <begin position="1"/>
        <end position="156"/>
    </location>
</feature>
<sequence>MEFRTIDVEKDRETIIAFRKDSYVVSFGSEEGFGDEDDYVRRIADRVRRFPEGLVLIEEEGQPIGQLELQIVLHEGSYIGYANLFYLIPSYRGKGYGRQLVAYAEGFFEKYAVKSYHLRVAPTNLPALHFYEKSGFRLLEKEEDHPNAVWRMVKDL</sequence>
<keyword evidence="1" id="KW-0808">Transferase</keyword>
<evidence type="ECO:0000313" key="5">
    <source>
        <dbReference type="Proteomes" id="UP000838821"/>
    </source>
</evidence>